<dbReference type="AlphaFoldDB" id="A0A903VLI9"/>
<reference evidence="8 9" key="1">
    <citation type="submission" date="2017-06" db="EMBL/GenBank/DDBJ databases">
        <title>Aedes aegypti genome working group (AGWG) sequencing and assembly.</title>
        <authorList>
            <consortium name="Aedes aegypti Genome Working Group (AGWG)"/>
            <person name="Matthews B.J."/>
        </authorList>
    </citation>
    <scope>NUCLEOTIDE SEQUENCE [LARGE SCALE GENOMIC DNA]</scope>
    <source>
        <strain evidence="8 9">LVP_AGWG</strain>
    </source>
</reference>
<dbReference type="SUPFAM" id="SSF57667">
    <property type="entry name" value="beta-beta-alpha zinc fingers"/>
    <property type="match status" value="3"/>
</dbReference>
<dbReference type="PROSITE" id="PS00028">
    <property type="entry name" value="ZINC_FINGER_C2H2_1"/>
    <property type="match status" value="5"/>
</dbReference>
<protein>
    <recommendedName>
        <fullName evidence="7">C2H2-type domain-containing protein</fullName>
    </recommendedName>
</protein>
<dbReference type="PANTHER" id="PTHR24379:SF121">
    <property type="entry name" value="C2H2-TYPE DOMAIN-CONTAINING PROTEIN"/>
    <property type="match status" value="1"/>
</dbReference>
<keyword evidence="9" id="KW-1185">Reference proteome</keyword>
<dbReference type="GO" id="GO:0008270">
    <property type="term" value="F:zinc ion binding"/>
    <property type="evidence" value="ECO:0007669"/>
    <property type="project" value="UniProtKB-KW"/>
</dbReference>
<feature type="domain" description="C2H2-type" evidence="7">
    <location>
        <begin position="693"/>
        <end position="720"/>
    </location>
</feature>
<dbReference type="OrthoDB" id="1095242at2759"/>
<keyword evidence="1" id="KW-0479">Metal-binding</keyword>
<evidence type="ECO:0000313" key="9">
    <source>
        <dbReference type="Proteomes" id="UP000008820"/>
    </source>
</evidence>
<gene>
    <name evidence="8" type="primary">110675601</name>
</gene>
<evidence type="ECO:0000256" key="6">
    <source>
        <dbReference type="SAM" id="MobiDB-lite"/>
    </source>
</evidence>
<organism evidence="8 9">
    <name type="scientific">Aedes aegypti</name>
    <name type="common">Yellowfever mosquito</name>
    <name type="synonym">Culex aegypti</name>
    <dbReference type="NCBI Taxonomy" id="7159"/>
    <lineage>
        <taxon>Eukaryota</taxon>
        <taxon>Metazoa</taxon>
        <taxon>Ecdysozoa</taxon>
        <taxon>Arthropoda</taxon>
        <taxon>Hexapoda</taxon>
        <taxon>Insecta</taxon>
        <taxon>Pterygota</taxon>
        <taxon>Neoptera</taxon>
        <taxon>Endopterygota</taxon>
        <taxon>Diptera</taxon>
        <taxon>Nematocera</taxon>
        <taxon>Culicoidea</taxon>
        <taxon>Culicidae</taxon>
        <taxon>Culicinae</taxon>
        <taxon>Aedini</taxon>
        <taxon>Aedes</taxon>
        <taxon>Stegomyia</taxon>
    </lineage>
</organism>
<feature type="domain" description="C2H2-type" evidence="7">
    <location>
        <begin position="580"/>
        <end position="607"/>
    </location>
</feature>
<proteinExistence type="predicted"/>
<accession>A0A903VLI9</accession>
<dbReference type="InterPro" id="IPR013087">
    <property type="entry name" value="Znf_C2H2_type"/>
</dbReference>
<feature type="compositionally biased region" description="Basic and acidic residues" evidence="6">
    <location>
        <begin position="393"/>
        <end position="407"/>
    </location>
</feature>
<dbReference type="PROSITE" id="PS50157">
    <property type="entry name" value="ZINC_FINGER_C2H2_2"/>
    <property type="match status" value="5"/>
</dbReference>
<evidence type="ECO:0000256" key="1">
    <source>
        <dbReference type="ARBA" id="ARBA00022723"/>
    </source>
</evidence>
<keyword evidence="2" id="KW-0677">Repeat</keyword>
<evidence type="ECO:0000259" key="7">
    <source>
        <dbReference type="PROSITE" id="PS50157"/>
    </source>
</evidence>
<dbReference type="PANTHER" id="PTHR24379">
    <property type="entry name" value="KRAB AND ZINC FINGER DOMAIN-CONTAINING"/>
    <property type="match status" value="1"/>
</dbReference>
<evidence type="ECO:0000256" key="4">
    <source>
        <dbReference type="ARBA" id="ARBA00022833"/>
    </source>
</evidence>
<dbReference type="EnsemblMetazoa" id="AAEL025376-RA">
    <property type="protein sequence ID" value="AAEL025376-PA"/>
    <property type="gene ID" value="AAEL025376"/>
</dbReference>
<feature type="region of interest" description="Disordered" evidence="6">
    <location>
        <begin position="383"/>
        <end position="412"/>
    </location>
</feature>
<sequence>MSSGVGSNLNSKHSSMFNDLIDSIDISEVKIEPQPVEIDQSLLDDLLAHRSKPVKPKPVKPGFFCVLCLRKCPPKSVVKFAPCLNSKAVDPAEAKRKLKQALDLEVDLEKYTMCLTCWKLVKLIADFKVCCWKAISNLEAFPTGLNGELRRDDGWMSEGTLDWIVRNYKLIWKHIELIDAQVDVSQRNRSVAPVEQIFIVPKREEKATEPEEPVIEDNVPKPTITDELLNKLPKGLVIKRTKPEDAKQVEQVSNLTKVLEDQDIQSGISDCEEECLQDEMIDDAQSYSTDSENEDPALLEVLEMETKPSKTVTSNRTTKRKNRERDLEDILSVLNESKTIAEEEAVALDLLATKPQSAEPVSKANIVEQVKLTQARGSLEIKKTKLSKKSSKKKEVSKVKKLSRESSKNGSGEIVTCVQSGEEMLHFLTSKPETPKIFTKRGVLNKEHQVQVKNLYEVLDVLTTSKISTEDETVALDLLATKAKIANPRRKKSPNIRPADVNELSDAALDEYMSSVDEKVFQSGRKKSQAAEEAKHLEVDHYQVTICTCDICGRNFDGQHAVNVHKMRCKPEAPANEKYVSCPICTATFLDNSGLTFHVNRHKGIRPYKCRKFCDNTFFSNYTRIRHERKFCEREGRVCSICGQQLKNEASLTSHIQIVHGEAKFECKICGQKFRARKNFNEHRLVHSDERKHACPHCDKAFKVARSLKIHIRTHTNELPYACHMCEQRFNYKVSLHSHIERHHGPNDKW</sequence>
<dbReference type="InterPro" id="IPR036236">
    <property type="entry name" value="Znf_C2H2_sf"/>
</dbReference>
<keyword evidence="4" id="KW-0862">Zinc</keyword>
<evidence type="ECO:0000256" key="5">
    <source>
        <dbReference type="PROSITE-ProRule" id="PRU00042"/>
    </source>
</evidence>
<dbReference type="Proteomes" id="UP000008820">
    <property type="component" value="Chromosome 2"/>
</dbReference>
<feature type="domain" description="C2H2-type" evidence="7">
    <location>
        <begin position="721"/>
        <end position="748"/>
    </location>
</feature>
<dbReference type="GO" id="GO:0003677">
    <property type="term" value="F:DNA binding"/>
    <property type="evidence" value="ECO:0007669"/>
    <property type="project" value="UniProtKB-ARBA"/>
</dbReference>
<evidence type="ECO:0000256" key="3">
    <source>
        <dbReference type="ARBA" id="ARBA00022771"/>
    </source>
</evidence>
<dbReference type="SMART" id="SM00355">
    <property type="entry name" value="ZnF_C2H2"/>
    <property type="match status" value="6"/>
</dbReference>
<dbReference type="Pfam" id="PF00096">
    <property type="entry name" value="zf-C2H2"/>
    <property type="match status" value="2"/>
</dbReference>
<dbReference type="FunFam" id="3.30.160.60:FF:000110">
    <property type="entry name" value="Zinc finger protein-like"/>
    <property type="match status" value="1"/>
</dbReference>
<dbReference type="Gene3D" id="3.30.160.60">
    <property type="entry name" value="Classic Zinc Finger"/>
    <property type="match status" value="4"/>
</dbReference>
<name>A0A903VLI9_AEDAE</name>
<evidence type="ECO:0000256" key="2">
    <source>
        <dbReference type="ARBA" id="ARBA00022737"/>
    </source>
</evidence>
<feature type="domain" description="C2H2-type" evidence="7">
    <location>
        <begin position="637"/>
        <end position="665"/>
    </location>
</feature>
<keyword evidence="3 5" id="KW-0863">Zinc-finger</keyword>
<reference evidence="8" key="2">
    <citation type="submission" date="2022-10" db="UniProtKB">
        <authorList>
            <consortium name="EnsemblMetazoa"/>
        </authorList>
    </citation>
    <scope>IDENTIFICATION</scope>
    <source>
        <strain evidence="8">LVP_AGWG</strain>
    </source>
</reference>
<evidence type="ECO:0000313" key="8">
    <source>
        <dbReference type="EnsemblMetazoa" id="AAEL025376-PA"/>
    </source>
</evidence>
<feature type="domain" description="C2H2-type" evidence="7">
    <location>
        <begin position="665"/>
        <end position="692"/>
    </location>
</feature>